<dbReference type="Pfam" id="PF07727">
    <property type="entry name" value="RVT_2"/>
    <property type="match status" value="1"/>
</dbReference>
<dbReference type="Gramene" id="VVA39230">
    <property type="protein sequence ID" value="VVA39230"/>
    <property type="gene ID" value="Prudul26B013201"/>
</dbReference>
<organism evidence="2 3">
    <name type="scientific">Prunus dulcis</name>
    <name type="common">Almond</name>
    <name type="synonym">Amygdalus dulcis</name>
    <dbReference type="NCBI Taxonomy" id="3755"/>
    <lineage>
        <taxon>Eukaryota</taxon>
        <taxon>Viridiplantae</taxon>
        <taxon>Streptophyta</taxon>
        <taxon>Embryophyta</taxon>
        <taxon>Tracheophyta</taxon>
        <taxon>Spermatophyta</taxon>
        <taxon>Magnoliopsida</taxon>
        <taxon>eudicotyledons</taxon>
        <taxon>Gunneridae</taxon>
        <taxon>Pentapetalae</taxon>
        <taxon>rosids</taxon>
        <taxon>fabids</taxon>
        <taxon>Rosales</taxon>
        <taxon>Rosaceae</taxon>
        <taxon>Amygdaloideae</taxon>
        <taxon>Amygdaleae</taxon>
        <taxon>Prunus</taxon>
    </lineage>
</organism>
<evidence type="ECO:0000313" key="3">
    <source>
        <dbReference type="Proteomes" id="UP000327085"/>
    </source>
</evidence>
<feature type="non-terminal residue" evidence="2">
    <location>
        <position position="109"/>
    </location>
</feature>
<dbReference type="EMBL" id="CABIKO010000757">
    <property type="protein sequence ID" value="VVA39230.1"/>
    <property type="molecule type" value="Genomic_DNA"/>
</dbReference>
<dbReference type="InParanoid" id="A0A5E4GHR0"/>
<feature type="domain" description="Reverse transcriptase Ty1/copia-type" evidence="1">
    <location>
        <begin position="2"/>
        <end position="105"/>
    </location>
</feature>
<feature type="non-terminal residue" evidence="2">
    <location>
        <position position="1"/>
    </location>
</feature>
<evidence type="ECO:0000313" key="2">
    <source>
        <dbReference type="EMBL" id="VVA39230.1"/>
    </source>
</evidence>
<dbReference type="AlphaFoldDB" id="A0A5E4GHR0"/>
<reference evidence="3" key="1">
    <citation type="journal article" date="2020" name="Plant J.">
        <title>Transposons played a major role in the diversification between the closely related almond and peach genomes: results from the almond genome sequence.</title>
        <authorList>
            <person name="Alioto T."/>
            <person name="Alexiou K.G."/>
            <person name="Bardil A."/>
            <person name="Barteri F."/>
            <person name="Castanera R."/>
            <person name="Cruz F."/>
            <person name="Dhingra A."/>
            <person name="Duval H."/>
            <person name="Fernandez I Marti A."/>
            <person name="Frias L."/>
            <person name="Galan B."/>
            <person name="Garcia J.L."/>
            <person name="Howad W."/>
            <person name="Gomez-Garrido J."/>
            <person name="Gut M."/>
            <person name="Julca I."/>
            <person name="Morata J."/>
            <person name="Puigdomenech P."/>
            <person name="Ribeca P."/>
            <person name="Rubio Cabetas M.J."/>
            <person name="Vlasova A."/>
            <person name="Wirthensohn M."/>
            <person name="Garcia-Mas J."/>
            <person name="Gabaldon T."/>
            <person name="Casacuberta J.M."/>
            <person name="Arus P."/>
        </authorList>
    </citation>
    <scope>NUCLEOTIDE SEQUENCE [LARGE SCALE GENOMIC DNA]</scope>
    <source>
        <strain evidence="3">cv. Texas</strain>
    </source>
</reference>
<sequence>SPRAWFGRFAASMRKSRYVQSNSDHTLFLKRRKGKLTALIIYIDNMIVTGDDQAEIESLQKYLAFEFEMKSLGDLKYFLGIEVARFKHGIFLSQKKYVLDYLQKLKFWI</sequence>
<dbReference type="Proteomes" id="UP000327085">
    <property type="component" value="Unassembled WGS sequence"/>
</dbReference>
<name>A0A5E4GHR0_PRUDU</name>
<accession>A0A5E4GHR0</accession>
<proteinExistence type="predicted"/>
<gene>
    <name evidence="2" type="ORF">ALMOND_2B013201</name>
</gene>
<evidence type="ECO:0000259" key="1">
    <source>
        <dbReference type="Pfam" id="PF07727"/>
    </source>
</evidence>
<dbReference type="InterPro" id="IPR013103">
    <property type="entry name" value="RVT_2"/>
</dbReference>
<protein>
    <submittedName>
        <fullName evidence="2">PREDICTED: Retrovirus-related Pol poly from</fullName>
    </submittedName>
</protein>